<sequence length="428" mass="47942">MTKDFDLLRSLPRTLLQLARYYWRKLYVRVALMGLLAFVALGFTQMIEVMVPDKMAQSVPGASADRLLNIIANAMLAVTTFSLTVMVSVYRSSSSQWTPRVHQLIMQDSVTQNTLAAFIGAYVFALLAIILRETGIYVDDRALVLFWVTVLVLAYVVWSIIRWVLHLQTLGSLIHTTRQVEDITCTQFRERLETPCLGAKAWDGTVPDSATPIRAKQSGYVQHIYPEALQEQAEKAGVTLYLSSGIGSFVFLHEPVVWVDGEVEDRDAFEEEVRSLTVLGDVRTYDQDPRFGLLVMSEIGSKALSPGVNDPGTAIDVLNRSARILSLYKDETASDADPQYDRLRVRPIDPFDLIMDAYSGIARDGAGEVEVQQRLQRCLAGLMEHPDEGLQKAAGELGREFLDRALEAITWAPDRDRLLSKTAQRLRD</sequence>
<dbReference type="Proteomes" id="UP001627408">
    <property type="component" value="Unassembled WGS sequence"/>
</dbReference>
<keyword evidence="3" id="KW-1185">Reference proteome</keyword>
<dbReference type="Pfam" id="PF10011">
    <property type="entry name" value="DUF2254"/>
    <property type="match status" value="1"/>
</dbReference>
<keyword evidence="1" id="KW-0812">Transmembrane</keyword>
<feature type="transmembrane region" description="Helical" evidence="1">
    <location>
        <begin position="110"/>
        <end position="131"/>
    </location>
</feature>
<accession>A0ABW8UWZ8</accession>
<name>A0ABW8UWZ8_9RHOB</name>
<organism evidence="2 3">
    <name type="scientific">Tateyamaria armeniaca</name>
    <dbReference type="NCBI Taxonomy" id="2518930"/>
    <lineage>
        <taxon>Bacteria</taxon>
        <taxon>Pseudomonadati</taxon>
        <taxon>Pseudomonadota</taxon>
        <taxon>Alphaproteobacteria</taxon>
        <taxon>Rhodobacterales</taxon>
        <taxon>Roseobacteraceae</taxon>
        <taxon>Tateyamaria</taxon>
    </lineage>
</organism>
<dbReference type="RefSeq" id="WP_407593204.1">
    <property type="nucleotide sequence ID" value="NZ_JBHDIY010000002.1"/>
</dbReference>
<comment type="caution">
    <text evidence="2">The sequence shown here is derived from an EMBL/GenBank/DDBJ whole genome shotgun (WGS) entry which is preliminary data.</text>
</comment>
<feature type="transmembrane region" description="Helical" evidence="1">
    <location>
        <begin position="67"/>
        <end position="90"/>
    </location>
</feature>
<gene>
    <name evidence="2" type="ORF">ACERZ8_16320</name>
</gene>
<proteinExistence type="predicted"/>
<dbReference type="EMBL" id="JBHDIY010000002">
    <property type="protein sequence ID" value="MFL4471365.1"/>
    <property type="molecule type" value="Genomic_DNA"/>
</dbReference>
<reference evidence="2 3" key="1">
    <citation type="submission" date="2024-08" db="EMBL/GenBank/DDBJ databases">
        <title>Tateyamaria sp. nov., isolated from marine algae.</title>
        <authorList>
            <person name="Choi B.J."/>
            <person name="Kim J.M."/>
            <person name="Lee J.K."/>
            <person name="Choi D.G."/>
            <person name="Bayburt H."/>
            <person name="Baek J.H."/>
            <person name="Han D.M."/>
            <person name="Jeon C.O."/>
        </authorList>
    </citation>
    <scope>NUCLEOTIDE SEQUENCE [LARGE SCALE GENOMIC DNA]</scope>
    <source>
        <strain evidence="2 3">KMU-156</strain>
    </source>
</reference>
<evidence type="ECO:0000313" key="2">
    <source>
        <dbReference type="EMBL" id="MFL4471365.1"/>
    </source>
</evidence>
<evidence type="ECO:0000256" key="1">
    <source>
        <dbReference type="SAM" id="Phobius"/>
    </source>
</evidence>
<keyword evidence="1" id="KW-0472">Membrane</keyword>
<protein>
    <submittedName>
        <fullName evidence="2">DUF2254 domain-containing protein</fullName>
    </submittedName>
</protein>
<dbReference type="InterPro" id="IPR018723">
    <property type="entry name" value="DUF2254_membrane"/>
</dbReference>
<feature type="transmembrane region" description="Helical" evidence="1">
    <location>
        <begin position="143"/>
        <end position="165"/>
    </location>
</feature>
<feature type="transmembrane region" description="Helical" evidence="1">
    <location>
        <begin position="26"/>
        <end position="47"/>
    </location>
</feature>
<keyword evidence="1" id="KW-1133">Transmembrane helix</keyword>
<evidence type="ECO:0000313" key="3">
    <source>
        <dbReference type="Proteomes" id="UP001627408"/>
    </source>
</evidence>